<reference evidence="1 2" key="1">
    <citation type="journal article" date="2012" name="J. Bacteriol.">
        <title>Complete Genome Sequence of Leptospirillum ferrooxidans Strain C2-3, Isolated from a Fresh Volcanic Ash Deposit on the Island of Miyake, Japan.</title>
        <authorList>
            <person name="Fujimura R."/>
            <person name="Sato Y."/>
            <person name="Nishizawa T."/>
            <person name="Oshima K."/>
            <person name="Kim S.-W."/>
            <person name="Hattori M."/>
            <person name="Kamijo T."/>
            <person name="Ohta H."/>
        </authorList>
    </citation>
    <scope>NUCLEOTIDE SEQUENCE [LARGE SCALE GENOMIC DNA]</scope>
    <source>
        <strain evidence="1 2">C2-3</strain>
    </source>
</reference>
<name>I0ILD8_LEPFC</name>
<sequence>MDRKRLLTVRFSEEDYARIVEKAQLAGRPLSVLVRDALGRVKTWTAQDRAAFRERTLAHARIGAALGDMARSVRQNPSVAPRIIPELQKIYDVLFRETHP</sequence>
<dbReference type="HOGENOM" id="CLU_2302408_0_0_0"/>
<reference evidence="2" key="2">
    <citation type="submission" date="2012-03" db="EMBL/GenBank/DDBJ databases">
        <title>The complete genome sequence of the pioneer microbe on fresh volcanic deposit, Leptospirillum ferrooxidans strain C2-3.</title>
        <authorList>
            <person name="Fujimura R."/>
            <person name="Sato Y."/>
            <person name="Nishizawa T."/>
            <person name="Nanba K."/>
            <person name="Oshima K."/>
            <person name="Hattori M."/>
            <person name="Kamijo T."/>
            <person name="Ohta H."/>
        </authorList>
    </citation>
    <scope>NUCLEOTIDE SEQUENCE [LARGE SCALE GENOMIC DNA]</scope>
    <source>
        <strain evidence="2">C2-3</strain>
    </source>
</reference>
<dbReference type="STRING" id="1162668.LFE_0365"/>
<dbReference type="InterPro" id="IPR053842">
    <property type="entry name" value="NikA-like"/>
</dbReference>
<dbReference type="AlphaFoldDB" id="I0ILD8"/>
<dbReference type="RefSeq" id="WP_014448580.1">
    <property type="nucleotide sequence ID" value="NC_017094.1"/>
</dbReference>
<accession>I0ILD8</accession>
<dbReference type="Pfam" id="PF21983">
    <property type="entry name" value="NikA-like"/>
    <property type="match status" value="1"/>
</dbReference>
<dbReference type="OrthoDB" id="489093at2"/>
<keyword evidence="2" id="KW-1185">Reference proteome</keyword>
<dbReference type="EMBL" id="AP012342">
    <property type="protein sequence ID" value="BAM06087.1"/>
    <property type="molecule type" value="Genomic_DNA"/>
</dbReference>
<organism evidence="1 2">
    <name type="scientific">Leptospirillum ferrooxidans (strain C2-3)</name>
    <dbReference type="NCBI Taxonomy" id="1162668"/>
    <lineage>
        <taxon>Bacteria</taxon>
        <taxon>Pseudomonadati</taxon>
        <taxon>Nitrospirota</taxon>
        <taxon>Nitrospiria</taxon>
        <taxon>Nitrospirales</taxon>
        <taxon>Nitrospiraceae</taxon>
        <taxon>Leptospirillum</taxon>
    </lineage>
</organism>
<dbReference type="PATRIC" id="fig|1162668.3.peg.427"/>
<evidence type="ECO:0000313" key="2">
    <source>
        <dbReference type="Proteomes" id="UP000007382"/>
    </source>
</evidence>
<gene>
    <name evidence="1" type="ordered locus">LFE_0365</name>
</gene>
<dbReference type="KEGG" id="lfc:LFE_0365"/>
<protein>
    <submittedName>
        <fullName evidence="1">Uncharacterized protein</fullName>
    </submittedName>
</protein>
<proteinExistence type="predicted"/>
<evidence type="ECO:0000313" key="1">
    <source>
        <dbReference type="EMBL" id="BAM06087.1"/>
    </source>
</evidence>
<dbReference type="Proteomes" id="UP000007382">
    <property type="component" value="Chromosome"/>
</dbReference>